<dbReference type="Proteomes" id="UP001549291">
    <property type="component" value="Unassembled WGS sequence"/>
</dbReference>
<accession>A0ABV2S3Y9</accession>
<keyword evidence="3" id="KW-1185">Reference proteome</keyword>
<evidence type="ECO:0000313" key="1">
    <source>
        <dbReference type="EMBL" id="MET4719323.1"/>
    </source>
</evidence>
<sequence>MLAGGSAHGGAMTDSDWKERWHDVERFRLMAHETTDPVAAALLRDIVLDLEADLNELVDVEAQGLPWLGAAA</sequence>
<reference evidence="2 3" key="1">
    <citation type="submission" date="2024-06" db="EMBL/GenBank/DDBJ databases">
        <title>Genomic Encyclopedia of Type Strains, Phase V (KMG-V): Genome sequencing to study the core and pangenomes of soil and plant-associated prokaryotes.</title>
        <authorList>
            <person name="Whitman W."/>
        </authorList>
    </citation>
    <scope>NUCLEOTIDE SEQUENCE [LARGE SCALE GENOMIC DNA]</scope>
    <source>
        <strain evidence="2 3">USDA 160</strain>
    </source>
</reference>
<comment type="caution">
    <text evidence="2">The sequence shown here is derived from an EMBL/GenBank/DDBJ whole genome shotgun (WGS) entry which is preliminary data.</text>
</comment>
<proteinExistence type="predicted"/>
<organism evidence="2 3">
    <name type="scientific">Bradyrhizobium japonicum</name>
    <dbReference type="NCBI Taxonomy" id="375"/>
    <lineage>
        <taxon>Bacteria</taxon>
        <taxon>Pseudomonadati</taxon>
        <taxon>Pseudomonadota</taxon>
        <taxon>Alphaproteobacteria</taxon>
        <taxon>Hyphomicrobiales</taxon>
        <taxon>Nitrobacteraceae</taxon>
        <taxon>Bradyrhizobium</taxon>
    </lineage>
</organism>
<protein>
    <submittedName>
        <fullName evidence="2">Uncharacterized protein</fullName>
    </submittedName>
</protein>
<gene>
    <name evidence="1" type="ORF">ABIF63_003429</name>
    <name evidence="2" type="ORF">ABIF63_008017</name>
</gene>
<evidence type="ECO:0000313" key="3">
    <source>
        <dbReference type="Proteomes" id="UP001549291"/>
    </source>
</evidence>
<dbReference type="EMBL" id="JBEPTQ010000002">
    <property type="protein sequence ID" value="MET4723911.1"/>
    <property type="molecule type" value="Genomic_DNA"/>
</dbReference>
<dbReference type="EMBL" id="JBEPTQ010000002">
    <property type="protein sequence ID" value="MET4719323.1"/>
    <property type="molecule type" value="Genomic_DNA"/>
</dbReference>
<name>A0ABV2S3Y9_BRAJP</name>
<evidence type="ECO:0000313" key="2">
    <source>
        <dbReference type="EMBL" id="MET4723911.1"/>
    </source>
</evidence>